<name>A0A2Z5G0X1_9BACT</name>
<dbReference type="InterPro" id="IPR050313">
    <property type="entry name" value="Carb_Metab_HTH_regulators"/>
</dbReference>
<dbReference type="SMART" id="SM00420">
    <property type="entry name" value="HTH_DEOR"/>
    <property type="match status" value="1"/>
</dbReference>
<dbReference type="PANTHER" id="PTHR30363:SF44">
    <property type="entry name" value="AGA OPERON TRANSCRIPTIONAL REPRESSOR-RELATED"/>
    <property type="match status" value="1"/>
</dbReference>
<dbReference type="InterPro" id="IPR036390">
    <property type="entry name" value="WH_DNA-bd_sf"/>
</dbReference>
<evidence type="ECO:0000259" key="4">
    <source>
        <dbReference type="PROSITE" id="PS51000"/>
    </source>
</evidence>
<keyword evidence="2" id="KW-0238">DNA-binding</keyword>
<dbReference type="PRINTS" id="PR00033">
    <property type="entry name" value="HTHASNC"/>
</dbReference>
<dbReference type="InterPro" id="IPR036388">
    <property type="entry name" value="WH-like_DNA-bd_sf"/>
</dbReference>
<dbReference type="GO" id="GO:0003700">
    <property type="term" value="F:DNA-binding transcription factor activity"/>
    <property type="evidence" value="ECO:0007669"/>
    <property type="project" value="InterPro"/>
</dbReference>
<keyword evidence="3" id="KW-0804">Transcription</keyword>
<evidence type="ECO:0000313" key="5">
    <source>
        <dbReference type="EMBL" id="AXC12650.1"/>
    </source>
</evidence>
<dbReference type="RefSeq" id="WP_114207804.1">
    <property type="nucleotide sequence ID" value="NZ_CP030840.1"/>
</dbReference>
<dbReference type="InterPro" id="IPR001034">
    <property type="entry name" value="DeoR_HTH"/>
</dbReference>
<dbReference type="Gene3D" id="1.10.10.10">
    <property type="entry name" value="Winged helix-like DNA-binding domain superfamily/Winged helix DNA-binding domain"/>
    <property type="match status" value="1"/>
</dbReference>
<evidence type="ECO:0000256" key="2">
    <source>
        <dbReference type="ARBA" id="ARBA00023125"/>
    </source>
</evidence>
<dbReference type="InterPro" id="IPR001969">
    <property type="entry name" value="Aspartic_peptidase_AS"/>
</dbReference>
<evidence type="ECO:0000256" key="3">
    <source>
        <dbReference type="ARBA" id="ARBA00023163"/>
    </source>
</evidence>
<gene>
    <name evidence="5" type="ORF">ACPOL_3361</name>
</gene>
<dbReference type="EMBL" id="CP030840">
    <property type="protein sequence ID" value="AXC12650.1"/>
    <property type="molecule type" value="Genomic_DNA"/>
</dbReference>
<dbReference type="KEGG" id="abas:ACPOL_3361"/>
<dbReference type="Pfam" id="PF00455">
    <property type="entry name" value="DeoRC"/>
    <property type="match status" value="1"/>
</dbReference>
<dbReference type="InterPro" id="IPR014036">
    <property type="entry name" value="DeoR-like_C"/>
</dbReference>
<dbReference type="GO" id="GO:0043565">
    <property type="term" value="F:sequence-specific DNA binding"/>
    <property type="evidence" value="ECO:0007669"/>
    <property type="project" value="InterPro"/>
</dbReference>
<dbReference type="PROSITE" id="PS00141">
    <property type="entry name" value="ASP_PROTEASE"/>
    <property type="match status" value="1"/>
</dbReference>
<dbReference type="Gene3D" id="3.40.50.1360">
    <property type="match status" value="1"/>
</dbReference>
<dbReference type="InterPro" id="IPR018356">
    <property type="entry name" value="Tscrpt_reg_HTH_DeoR_CS"/>
</dbReference>
<evidence type="ECO:0000256" key="1">
    <source>
        <dbReference type="ARBA" id="ARBA00023015"/>
    </source>
</evidence>
<dbReference type="SMART" id="SM01134">
    <property type="entry name" value="DeoRC"/>
    <property type="match status" value="1"/>
</dbReference>
<sequence length="267" mass="29456">MARPAENHSTEPTQLLIDERRQHILSLIENEGRVLVGELSRELGISQITIRKDLEYLRSKGLLHRTHGGALRMQASALFDPSLQEKQQQHSQEKQRIAVAAAKMVEEEQCVILDSGTTTSAIAQELKKFSQLTVITNAVNIATDLASSDLEVILIGGSFRKNSFSLVGPLAEDVLQEMHADILFLGVDGFDTEVGLTTPNLLEARVNRAMVKASRRVVAVCDSTKFERRSLSRIVPPSAIHCVITDRDLPAETAESLRSQNIEVVLV</sequence>
<evidence type="ECO:0000313" key="6">
    <source>
        <dbReference type="Proteomes" id="UP000253606"/>
    </source>
</evidence>
<protein>
    <submittedName>
        <fullName evidence="5">Transcriptional repressor of aga operon</fullName>
    </submittedName>
</protein>
<dbReference type="Proteomes" id="UP000253606">
    <property type="component" value="Chromosome"/>
</dbReference>
<dbReference type="OrthoDB" id="9797223at2"/>
<dbReference type="PROSITE" id="PS00894">
    <property type="entry name" value="HTH_DEOR_1"/>
    <property type="match status" value="1"/>
</dbReference>
<dbReference type="PANTHER" id="PTHR30363">
    <property type="entry name" value="HTH-TYPE TRANSCRIPTIONAL REGULATOR SRLR-RELATED"/>
    <property type="match status" value="1"/>
</dbReference>
<reference evidence="5 6" key="1">
    <citation type="journal article" date="2018" name="Front. Microbiol.">
        <title>Hydrolytic Capabilities as a Key to Environmental Success: Chitinolytic and Cellulolytic Acidobacteria From Acidic Sub-arctic Soils and Boreal Peatlands.</title>
        <authorList>
            <person name="Belova S.E."/>
            <person name="Ravin N.V."/>
            <person name="Pankratov T.A."/>
            <person name="Rakitin A.L."/>
            <person name="Ivanova A.A."/>
            <person name="Beletsky A.V."/>
            <person name="Mardanov A.V."/>
            <person name="Sinninghe Damste J.S."/>
            <person name="Dedysh S.N."/>
        </authorList>
    </citation>
    <scope>NUCLEOTIDE SEQUENCE [LARGE SCALE GENOMIC DNA]</scope>
    <source>
        <strain evidence="5 6">SBC82</strain>
    </source>
</reference>
<feature type="domain" description="HTH deoR-type" evidence="4">
    <location>
        <begin position="17"/>
        <end position="72"/>
    </location>
</feature>
<dbReference type="InterPro" id="IPR047779">
    <property type="entry name" value="AgaR-like"/>
</dbReference>
<dbReference type="SUPFAM" id="SSF100950">
    <property type="entry name" value="NagB/RpiA/CoA transferase-like"/>
    <property type="match status" value="1"/>
</dbReference>
<dbReference type="GO" id="GO:0006508">
    <property type="term" value="P:proteolysis"/>
    <property type="evidence" value="ECO:0007669"/>
    <property type="project" value="InterPro"/>
</dbReference>
<dbReference type="Pfam" id="PF08220">
    <property type="entry name" value="HTH_DeoR"/>
    <property type="match status" value="1"/>
</dbReference>
<dbReference type="PRINTS" id="PR00037">
    <property type="entry name" value="HTHLACR"/>
</dbReference>
<dbReference type="InterPro" id="IPR000485">
    <property type="entry name" value="AsnC-type_HTH_dom"/>
</dbReference>
<accession>A0A2Z5G0X1</accession>
<keyword evidence="1" id="KW-0805">Transcription regulation</keyword>
<dbReference type="InterPro" id="IPR037171">
    <property type="entry name" value="NagB/RpiA_transferase-like"/>
</dbReference>
<dbReference type="SUPFAM" id="SSF46785">
    <property type="entry name" value="Winged helix' DNA-binding domain"/>
    <property type="match status" value="1"/>
</dbReference>
<dbReference type="AlphaFoldDB" id="A0A2Z5G0X1"/>
<keyword evidence="6" id="KW-1185">Reference proteome</keyword>
<dbReference type="NCBIfam" id="NF040755">
    <property type="entry name" value="AgaR"/>
    <property type="match status" value="1"/>
</dbReference>
<proteinExistence type="predicted"/>
<organism evidence="5 6">
    <name type="scientific">Acidisarcina polymorpha</name>
    <dbReference type="NCBI Taxonomy" id="2211140"/>
    <lineage>
        <taxon>Bacteria</taxon>
        <taxon>Pseudomonadati</taxon>
        <taxon>Acidobacteriota</taxon>
        <taxon>Terriglobia</taxon>
        <taxon>Terriglobales</taxon>
        <taxon>Acidobacteriaceae</taxon>
        <taxon>Acidisarcina</taxon>
    </lineage>
</organism>
<dbReference type="GO" id="GO:0004190">
    <property type="term" value="F:aspartic-type endopeptidase activity"/>
    <property type="evidence" value="ECO:0007669"/>
    <property type="project" value="InterPro"/>
</dbReference>
<dbReference type="PROSITE" id="PS51000">
    <property type="entry name" value="HTH_DEOR_2"/>
    <property type="match status" value="1"/>
</dbReference>